<dbReference type="AlphaFoldDB" id="W7EW97"/>
<protein>
    <submittedName>
        <fullName evidence="1">Uncharacterized protein</fullName>
    </submittedName>
</protein>
<gene>
    <name evidence="1" type="ORF">COCVIDRAFT_88130</name>
</gene>
<evidence type="ECO:0000313" key="1">
    <source>
        <dbReference type="EMBL" id="EUN31219.1"/>
    </source>
</evidence>
<evidence type="ECO:0000313" key="2">
    <source>
        <dbReference type="Proteomes" id="UP000054337"/>
    </source>
</evidence>
<name>W7EW97_BIPV3</name>
<accession>W7EW97</accession>
<dbReference type="Proteomes" id="UP000054337">
    <property type="component" value="Unassembled WGS sequence"/>
</dbReference>
<dbReference type="HOGENOM" id="CLU_2984414_0_0_1"/>
<dbReference type="RefSeq" id="XP_014560822.1">
    <property type="nucleotide sequence ID" value="XM_014705336.1"/>
</dbReference>
<dbReference type="EMBL" id="KI968700">
    <property type="protein sequence ID" value="EUN31219.1"/>
    <property type="molecule type" value="Genomic_DNA"/>
</dbReference>
<feature type="non-terminal residue" evidence="1">
    <location>
        <position position="1"/>
    </location>
</feature>
<sequence>LHLPGTHLAFPSEQSIKAAEILNFLMRVVAPIWIRHKPRPCIVVRLTTSRRRIVYELY</sequence>
<reference evidence="1 2" key="1">
    <citation type="journal article" date="2013" name="PLoS Genet.">
        <title>Comparative genome structure, secondary metabolite, and effector coding capacity across Cochliobolus pathogens.</title>
        <authorList>
            <person name="Condon B.J."/>
            <person name="Leng Y."/>
            <person name="Wu D."/>
            <person name="Bushley K.E."/>
            <person name="Ohm R.A."/>
            <person name="Otillar R."/>
            <person name="Martin J."/>
            <person name="Schackwitz W."/>
            <person name="Grimwood J."/>
            <person name="MohdZainudin N."/>
            <person name="Xue C."/>
            <person name="Wang R."/>
            <person name="Manning V.A."/>
            <person name="Dhillon B."/>
            <person name="Tu Z.J."/>
            <person name="Steffenson B.J."/>
            <person name="Salamov A."/>
            <person name="Sun H."/>
            <person name="Lowry S."/>
            <person name="LaButti K."/>
            <person name="Han J."/>
            <person name="Copeland A."/>
            <person name="Lindquist E."/>
            <person name="Barry K."/>
            <person name="Schmutz J."/>
            <person name="Baker S.E."/>
            <person name="Ciuffetti L.M."/>
            <person name="Grigoriev I.V."/>
            <person name="Zhong S."/>
            <person name="Turgeon B.G."/>
        </authorList>
    </citation>
    <scope>NUCLEOTIDE SEQUENCE [LARGE SCALE GENOMIC DNA]</scope>
    <source>
        <strain evidence="1 2">FI3</strain>
    </source>
</reference>
<dbReference type="GeneID" id="26258809"/>
<organism evidence="1 2">
    <name type="scientific">Bipolaris victoriae (strain FI3)</name>
    <name type="common">Victoria blight of oats agent</name>
    <name type="synonym">Cochliobolus victoriae</name>
    <dbReference type="NCBI Taxonomy" id="930091"/>
    <lineage>
        <taxon>Eukaryota</taxon>
        <taxon>Fungi</taxon>
        <taxon>Dikarya</taxon>
        <taxon>Ascomycota</taxon>
        <taxon>Pezizomycotina</taxon>
        <taxon>Dothideomycetes</taxon>
        <taxon>Pleosporomycetidae</taxon>
        <taxon>Pleosporales</taxon>
        <taxon>Pleosporineae</taxon>
        <taxon>Pleosporaceae</taxon>
        <taxon>Bipolaris</taxon>
    </lineage>
</organism>
<keyword evidence="2" id="KW-1185">Reference proteome</keyword>
<proteinExistence type="predicted"/>